<evidence type="ECO:0008006" key="4">
    <source>
        <dbReference type="Google" id="ProtNLM"/>
    </source>
</evidence>
<dbReference type="AlphaFoldDB" id="A0A5P1F6D0"/>
<reference evidence="3" key="1">
    <citation type="journal article" date="2017" name="Nat. Commun.">
        <title>The asparagus genome sheds light on the origin and evolution of a young Y chromosome.</title>
        <authorList>
            <person name="Harkess A."/>
            <person name="Zhou J."/>
            <person name="Xu C."/>
            <person name="Bowers J.E."/>
            <person name="Van der Hulst R."/>
            <person name="Ayyampalayam S."/>
            <person name="Mercati F."/>
            <person name="Riccardi P."/>
            <person name="McKain M.R."/>
            <person name="Kakrana A."/>
            <person name="Tang H."/>
            <person name="Ray J."/>
            <person name="Groenendijk J."/>
            <person name="Arikit S."/>
            <person name="Mathioni S.M."/>
            <person name="Nakano M."/>
            <person name="Shan H."/>
            <person name="Telgmann-Rauber A."/>
            <person name="Kanno A."/>
            <person name="Yue Z."/>
            <person name="Chen H."/>
            <person name="Li W."/>
            <person name="Chen Y."/>
            <person name="Xu X."/>
            <person name="Zhang Y."/>
            <person name="Luo S."/>
            <person name="Chen H."/>
            <person name="Gao J."/>
            <person name="Mao Z."/>
            <person name="Pires J.C."/>
            <person name="Luo M."/>
            <person name="Kudrna D."/>
            <person name="Wing R.A."/>
            <person name="Meyers B.C."/>
            <person name="Yi K."/>
            <person name="Kong H."/>
            <person name="Lavrijsen P."/>
            <person name="Sunseri F."/>
            <person name="Falavigna A."/>
            <person name="Ye Y."/>
            <person name="Leebens-Mack J.H."/>
            <person name="Chen G."/>
        </authorList>
    </citation>
    <scope>NUCLEOTIDE SEQUENCE [LARGE SCALE GENOMIC DNA]</scope>
    <source>
        <strain evidence="3">cv. DH0086</strain>
    </source>
</reference>
<dbReference type="PANTHER" id="PTHR47543">
    <property type="entry name" value="OS08G0169600 PROTEIN"/>
    <property type="match status" value="1"/>
</dbReference>
<dbReference type="OrthoDB" id="21513at2759"/>
<dbReference type="PANTHER" id="PTHR47543:SF2">
    <property type="entry name" value="RNA POLYMERASE II TRANSCRIPTION FACTOR SIII SUBUNIT A"/>
    <property type="match status" value="1"/>
</dbReference>
<gene>
    <name evidence="2" type="ORF">A4U43_C03F920</name>
</gene>
<dbReference type="GO" id="GO:0070449">
    <property type="term" value="C:elongin complex"/>
    <property type="evidence" value="ECO:0007669"/>
    <property type="project" value="InterPro"/>
</dbReference>
<dbReference type="Proteomes" id="UP000243459">
    <property type="component" value="Chromosome 3"/>
</dbReference>
<feature type="region of interest" description="Disordered" evidence="1">
    <location>
        <begin position="182"/>
        <end position="232"/>
    </location>
</feature>
<evidence type="ECO:0000256" key="1">
    <source>
        <dbReference type="SAM" id="MobiDB-lite"/>
    </source>
</evidence>
<accession>A0A5P1F6D0</accession>
<dbReference type="Pfam" id="PF06881">
    <property type="entry name" value="Elongin_A"/>
    <property type="match status" value="1"/>
</dbReference>
<dbReference type="GO" id="GO:0006368">
    <property type="term" value="P:transcription elongation by RNA polymerase II"/>
    <property type="evidence" value="ECO:0007669"/>
    <property type="project" value="InterPro"/>
</dbReference>
<protein>
    <recommendedName>
        <fullName evidence="4">Elongin-A</fullName>
    </recommendedName>
</protein>
<organism evidence="2 3">
    <name type="scientific">Asparagus officinalis</name>
    <name type="common">Garden asparagus</name>
    <dbReference type="NCBI Taxonomy" id="4686"/>
    <lineage>
        <taxon>Eukaryota</taxon>
        <taxon>Viridiplantae</taxon>
        <taxon>Streptophyta</taxon>
        <taxon>Embryophyta</taxon>
        <taxon>Tracheophyta</taxon>
        <taxon>Spermatophyta</taxon>
        <taxon>Magnoliopsida</taxon>
        <taxon>Liliopsida</taxon>
        <taxon>Asparagales</taxon>
        <taxon>Asparagaceae</taxon>
        <taxon>Asparagoideae</taxon>
        <taxon>Asparagus</taxon>
    </lineage>
</organism>
<dbReference type="EMBL" id="CM007383">
    <property type="protein sequence ID" value="ONK73918.1"/>
    <property type="molecule type" value="Genomic_DNA"/>
</dbReference>
<evidence type="ECO:0000313" key="3">
    <source>
        <dbReference type="Proteomes" id="UP000243459"/>
    </source>
</evidence>
<evidence type="ECO:0000313" key="2">
    <source>
        <dbReference type="EMBL" id="ONK73918.1"/>
    </source>
</evidence>
<feature type="region of interest" description="Disordered" evidence="1">
    <location>
        <begin position="132"/>
        <end position="159"/>
    </location>
</feature>
<keyword evidence="3" id="KW-1185">Reference proteome</keyword>
<dbReference type="InterPro" id="IPR010684">
    <property type="entry name" value="RNA_pol_II_trans_fac_SIII_A"/>
</dbReference>
<sequence length="232" mass="26981">MDLTMHKKKKIPSLLDLCIQTAIDNLRYMADVGEVDAHLLQRILPHCDIDQLRHIENSTEGRDLSSVTDDLWKRFYEKDFGKESSDVVIGRMRQKQVVFKWRQLYEAKYKEREAFKDKLKLKLKQRYQEEEEKKLSRQVKYTKKEPPSSCKRSYPSGSTSYNVSNLKSNILKKAKLESLQSHEAKIHATMRKNALQRKISPPERISRASKPSNFLRTSLASSSKLSKPPGRG</sequence>
<proteinExistence type="predicted"/>
<dbReference type="Gramene" id="ONK73918">
    <property type="protein sequence ID" value="ONK73918"/>
    <property type="gene ID" value="A4U43_C03F920"/>
</dbReference>
<dbReference type="OMA" id="NSQAKMK"/>
<feature type="compositionally biased region" description="Low complexity" evidence="1">
    <location>
        <begin position="218"/>
        <end position="232"/>
    </location>
</feature>
<name>A0A5P1F6D0_ASPOF</name>
<dbReference type="Gene3D" id="6.10.250.3180">
    <property type="match status" value="1"/>
</dbReference>